<dbReference type="Pfam" id="PF00069">
    <property type="entry name" value="Pkinase"/>
    <property type="match status" value="1"/>
</dbReference>
<keyword evidence="4" id="KW-1185">Reference proteome</keyword>
<dbReference type="AlphaFoldDB" id="A0AAD5RS35"/>
<dbReference type="InterPro" id="IPR011009">
    <property type="entry name" value="Kinase-like_dom_sf"/>
</dbReference>
<organism evidence="3 4">
    <name type="scientific">Zalerion maritima</name>
    <dbReference type="NCBI Taxonomy" id="339359"/>
    <lineage>
        <taxon>Eukaryota</taxon>
        <taxon>Fungi</taxon>
        <taxon>Dikarya</taxon>
        <taxon>Ascomycota</taxon>
        <taxon>Pezizomycotina</taxon>
        <taxon>Sordariomycetes</taxon>
        <taxon>Lulworthiomycetidae</taxon>
        <taxon>Lulworthiales</taxon>
        <taxon>Lulworthiaceae</taxon>
        <taxon>Zalerion</taxon>
    </lineage>
</organism>
<dbReference type="GO" id="GO:0004674">
    <property type="term" value="F:protein serine/threonine kinase activity"/>
    <property type="evidence" value="ECO:0007669"/>
    <property type="project" value="TreeGrafter"/>
</dbReference>
<feature type="domain" description="Protein kinase" evidence="2">
    <location>
        <begin position="434"/>
        <end position="778"/>
    </location>
</feature>
<dbReference type="EMBL" id="JAKWBI020000095">
    <property type="protein sequence ID" value="KAJ2902949.1"/>
    <property type="molecule type" value="Genomic_DNA"/>
</dbReference>
<sequence>MGLLQNLKRTLGTRSQQGSSTSNPDEDGSTSTPRPASPTPRGQASRSSASVSRSTTGQDQPQPGATRDSRESTPKIVAPLGQNPRRTQDGMVNSGPFISPSPLRTGSTGNAQLDASFGNEMTGVPHQRAQAISERSPYINIDGGRYSQIDKLDLNLDAGAEAGSYQAQSSMPSSSVPTSPSGIVTTSFDAHSVTGTGGQFDYATPIASSQPVSPVLDPNLQPVTLSQARDQIRSAKVKSSLRNSRDYFVPYPDLLGVFNQDVVFQVLEERFETMNKTSTRKPGPTSEQHARQSSDEIRQLAAKICPGVVRKNQQAYYRAFATVVMMERPELILDLLDNMVDDSQLPLFVRGSPKKLFIRTVAGSSDEENVQFKECKLGWDERDIEDFEQFQESFTAPFFSRKIESCDDGTQKARISHFQLWPNVVLPFKLAYNADEPGPMGSGAYGQVFRCELHEAHHSLPDYRDANASSSQIRSSESPQLVAVKVLTSNVPRPAFETESYILSRLTQSVPSDAPGYAHIAKILVTFEVPTTIYSPDHSQPSQYYLVFPLADANLEQFMESPPPIFSSLSSAKKTEWAAKQCWGLSEALHAFHKSPYRRESDIDPRTEGLHCDIKPRNILWYRKFDTVQDPLGVLQITDFGLASYHHPESASFVDHPAVQFTYRPPEPQLNMTSGPSFDIWSLGCLYFDLLVWTLQGFGGDGGLTEFRIKRLHPDTRPGFRADTFYQLKEIKYKGGAGVEVGITEAVYNQKANELHTHPDATQFTHDLLKLVFGDMLVVINRRDQQAQQRQQRADEAHSQPQNQPQPKEKKHRWSMFPLGKKDRKDIASSISVASPQSAPPGEIRRRISSQDLTAETRALFEKGGFDSPKPYTQDKIPRYDEFITVISTTFEQIRIDMKEKRRAKGIRSIGK</sequence>
<dbReference type="GO" id="GO:0005524">
    <property type="term" value="F:ATP binding"/>
    <property type="evidence" value="ECO:0007669"/>
    <property type="project" value="InterPro"/>
</dbReference>
<feature type="compositionally biased region" description="Low complexity" evidence="1">
    <location>
        <begin position="29"/>
        <end position="58"/>
    </location>
</feature>
<accession>A0AAD5RS35</accession>
<name>A0AAD5RS35_9PEZI</name>
<dbReference type="SMART" id="SM00220">
    <property type="entry name" value="S_TKc"/>
    <property type="match status" value="1"/>
</dbReference>
<reference evidence="3" key="1">
    <citation type="submission" date="2022-07" db="EMBL/GenBank/DDBJ databases">
        <title>Draft genome sequence of Zalerion maritima ATCC 34329, a (micro)plastics degrading marine fungus.</title>
        <authorList>
            <person name="Paco A."/>
            <person name="Goncalves M.F.M."/>
            <person name="Rocha-Santos T.A.P."/>
            <person name="Alves A."/>
        </authorList>
    </citation>
    <scope>NUCLEOTIDE SEQUENCE</scope>
    <source>
        <strain evidence="3">ATCC 34329</strain>
    </source>
</reference>
<dbReference type="SUPFAM" id="SSF56112">
    <property type="entry name" value="Protein kinase-like (PK-like)"/>
    <property type="match status" value="1"/>
</dbReference>
<feature type="region of interest" description="Disordered" evidence="1">
    <location>
        <begin position="1"/>
        <end position="119"/>
    </location>
</feature>
<proteinExistence type="predicted"/>
<evidence type="ECO:0000256" key="1">
    <source>
        <dbReference type="SAM" id="MobiDB-lite"/>
    </source>
</evidence>
<comment type="caution">
    <text evidence="3">The sequence shown here is derived from an EMBL/GenBank/DDBJ whole genome shotgun (WGS) entry which is preliminary data.</text>
</comment>
<evidence type="ECO:0000313" key="4">
    <source>
        <dbReference type="Proteomes" id="UP001201980"/>
    </source>
</evidence>
<dbReference type="Gene3D" id="1.10.510.10">
    <property type="entry name" value="Transferase(Phosphotransferase) domain 1"/>
    <property type="match status" value="1"/>
</dbReference>
<dbReference type="Proteomes" id="UP001201980">
    <property type="component" value="Unassembled WGS sequence"/>
</dbReference>
<feature type="region of interest" description="Disordered" evidence="1">
    <location>
        <begin position="275"/>
        <end position="294"/>
    </location>
</feature>
<evidence type="ECO:0000259" key="2">
    <source>
        <dbReference type="PROSITE" id="PS50011"/>
    </source>
</evidence>
<protein>
    <recommendedName>
        <fullName evidence="2">Protein kinase domain-containing protein</fullName>
    </recommendedName>
</protein>
<feature type="region of interest" description="Disordered" evidence="1">
    <location>
        <begin position="784"/>
        <end position="815"/>
    </location>
</feature>
<dbReference type="PANTHER" id="PTHR24359">
    <property type="entry name" value="SERINE/THREONINE-PROTEIN KINASE SBK1"/>
    <property type="match status" value="1"/>
</dbReference>
<feature type="compositionally biased region" description="Polar residues" evidence="1">
    <location>
        <begin position="12"/>
        <end position="23"/>
    </location>
</feature>
<gene>
    <name evidence="3" type="ORF">MKZ38_010601</name>
</gene>
<dbReference type="PROSITE" id="PS50011">
    <property type="entry name" value="PROTEIN_KINASE_DOM"/>
    <property type="match status" value="1"/>
</dbReference>
<feature type="compositionally biased region" description="Polar residues" evidence="1">
    <location>
        <begin position="102"/>
        <end position="113"/>
    </location>
</feature>
<dbReference type="InterPro" id="IPR000719">
    <property type="entry name" value="Prot_kinase_dom"/>
</dbReference>
<dbReference type="PANTHER" id="PTHR24359:SF1">
    <property type="entry name" value="INHIBITOR OF NUCLEAR FACTOR KAPPA-B KINASE EPSILON SUBUNIT HOMOLOG 1-RELATED"/>
    <property type="match status" value="1"/>
</dbReference>
<evidence type="ECO:0000313" key="3">
    <source>
        <dbReference type="EMBL" id="KAJ2902949.1"/>
    </source>
</evidence>